<keyword evidence="1" id="KW-0812">Transmembrane</keyword>
<protein>
    <recommendedName>
        <fullName evidence="4">NfeD-like C-terminal, partner-binding</fullName>
    </recommendedName>
</protein>
<feature type="transmembrane region" description="Helical" evidence="1">
    <location>
        <begin position="70"/>
        <end position="87"/>
    </location>
</feature>
<keyword evidence="1" id="KW-1133">Transmembrane helix</keyword>
<keyword evidence="3" id="KW-1185">Reference proteome</keyword>
<evidence type="ECO:0008006" key="4">
    <source>
        <dbReference type="Google" id="ProtNLM"/>
    </source>
</evidence>
<organism evidence="2 3">
    <name type="scientific">Geodermatophilus pulveris</name>
    <dbReference type="NCBI Taxonomy" id="1564159"/>
    <lineage>
        <taxon>Bacteria</taxon>
        <taxon>Bacillati</taxon>
        <taxon>Actinomycetota</taxon>
        <taxon>Actinomycetes</taxon>
        <taxon>Geodermatophilales</taxon>
        <taxon>Geodermatophilaceae</taxon>
        <taxon>Geodermatophilus</taxon>
    </lineage>
</organism>
<reference evidence="3" key="1">
    <citation type="submission" date="2017-06" db="EMBL/GenBank/DDBJ databases">
        <authorList>
            <person name="Varghese N."/>
            <person name="Submissions S."/>
        </authorList>
    </citation>
    <scope>NUCLEOTIDE SEQUENCE [LARGE SCALE GENOMIC DNA]</scope>
    <source>
        <strain evidence="3">DSM 46839</strain>
    </source>
</reference>
<gene>
    <name evidence="2" type="ORF">SAMN06893096_105208</name>
</gene>
<evidence type="ECO:0000313" key="3">
    <source>
        <dbReference type="Proteomes" id="UP000198373"/>
    </source>
</evidence>
<dbReference type="EMBL" id="FZOO01000005">
    <property type="protein sequence ID" value="SNS59131.1"/>
    <property type="molecule type" value="Genomic_DNA"/>
</dbReference>
<evidence type="ECO:0000256" key="1">
    <source>
        <dbReference type="SAM" id="Phobius"/>
    </source>
</evidence>
<proteinExistence type="predicted"/>
<accession>A0A239FQG8</accession>
<dbReference type="InterPro" id="IPR012340">
    <property type="entry name" value="NA-bd_OB-fold"/>
</dbReference>
<evidence type="ECO:0000313" key="2">
    <source>
        <dbReference type="EMBL" id="SNS59131.1"/>
    </source>
</evidence>
<dbReference type="Gene3D" id="2.40.50.140">
    <property type="entry name" value="Nucleic acid-binding proteins"/>
    <property type="match status" value="1"/>
</dbReference>
<dbReference type="Proteomes" id="UP000198373">
    <property type="component" value="Unassembled WGS sequence"/>
</dbReference>
<keyword evidence="1" id="KW-0472">Membrane</keyword>
<sequence length="180" mass="17654">MEVLFLVLGAFGVGVLLLALVVGEIGDLGDADGPFSVPALAALAGGVGFGGAAAASLLPEDLPDAGRAALALAAGLALAVPLAWAAVRLSRGLGDMPTAPTLTRHHLVGAQGVVVSAVPAPGYGEVRLVLAGQQLKFAASSDTPLPAGTPVYVVEARSETAVHVVSTAPDPDPGGTGPWT</sequence>
<name>A0A239FQG8_9ACTN</name>
<dbReference type="AlphaFoldDB" id="A0A239FQG8"/>
<feature type="transmembrane region" description="Helical" evidence="1">
    <location>
        <begin position="39"/>
        <end position="58"/>
    </location>
</feature>
<dbReference type="RefSeq" id="WP_218822345.1">
    <property type="nucleotide sequence ID" value="NZ_FZOO01000005.1"/>
</dbReference>